<dbReference type="RefSeq" id="XP_064731981.1">
    <property type="nucleotide sequence ID" value="XM_064871601.1"/>
</dbReference>
<feature type="region of interest" description="Disordered" evidence="1">
    <location>
        <begin position="289"/>
        <end position="352"/>
    </location>
</feature>
<evidence type="ECO:0000313" key="2">
    <source>
        <dbReference type="EMBL" id="KAK5943891.1"/>
    </source>
</evidence>
<sequence>MEKAKTDSKATEDLRCICDMFLPTRSSYEEFSTLDSELEDRIACYNRLTALCIEKNWSSLLDRVPTIVQEEPGNFENITRYIAEKGLGKMEDVLFRKVSAQHAYSTVSLQQAVMTLQDMLPSVQEHKTVSRNEFKDKWLPMAAQYAMPKDWALKNKGCQNCMECRGVAKFMSSSLEHTYEKRVTTSESNHLDKYFTNLHDAQFTVEVVTDKLGRKTWQCEKKHLSYARQHKEHSDALEDARMTLQRINGEDNRLERFLGPSLQLVLDCQASALPTIEDLKARRLPAHLAEESGKGSKREFSSHESSAAQINSTSVSKRQRTTTLLPGTETSIPTSTNHDAGDQVTSTSVSPP</sequence>
<name>A0ABR0RTG6_9EURO</name>
<keyword evidence="3" id="KW-1185">Reference proteome</keyword>
<organism evidence="2 3">
    <name type="scientific">Knufia obscura</name>
    <dbReference type="NCBI Taxonomy" id="1635080"/>
    <lineage>
        <taxon>Eukaryota</taxon>
        <taxon>Fungi</taxon>
        <taxon>Dikarya</taxon>
        <taxon>Ascomycota</taxon>
        <taxon>Pezizomycotina</taxon>
        <taxon>Eurotiomycetes</taxon>
        <taxon>Chaetothyriomycetidae</taxon>
        <taxon>Chaetothyriales</taxon>
        <taxon>Trichomeriaceae</taxon>
        <taxon>Knufia</taxon>
    </lineage>
</organism>
<dbReference type="GeneID" id="89996621"/>
<comment type="caution">
    <text evidence="2">The sequence shown here is derived from an EMBL/GenBank/DDBJ whole genome shotgun (WGS) entry which is preliminary data.</text>
</comment>
<evidence type="ECO:0000313" key="3">
    <source>
        <dbReference type="Proteomes" id="UP001334248"/>
    </source>
</evidence>
<feature type="compositionally biased region" description="Basic and acidic residues" evidence="1">
    <location>
        <begin position="289"/>
        <end position="302"/>
    </location>
</feature>
<protein>
    <submittedName>
        <fullName evidence="2">Uncharacterized protein</fullName>
    </submittedName>
</protein>
<proteinExistence type="predicted"/>
<accession>A0ABR0RTG6</accession>
<evidence type="ECO:0000256" key="1">
    <source>
        <dbReference type="SAM" id="MobiDB-lite"/>
    </source>
</evidence>
<reference evidence="2 3" key="1">
    <citation type="journal article" date="2023" name="Res Sq">
        <title>Genomic and morphological characterization of Knufia obscura isolated from the Mars 2020 spacecraft assembly facility.</title>
        <authorList>
            <person name="Chander A.M."/>
            <person name="Teixeira M.M."/>
            <person name="Singh N.K."/>
            <person name="Williams M.P."/>
            <person name="Parker C.W."/>
            <person name="Leo P."/>
            <person name="Stajich J.E."/>
            <person name="Torok T."/>
            <person name="Tighe S."/>
            <person name="Mason C.E."/>
            <person name="Venkateswaran K."/>
        </authorList>
    </citation>
    <scope>NUCLEOTIDE SEQUENCE [LARGE SCALE GENOMIC DNA]</scope>
    <source>
        <strain evidence="2 3">CCFEE 5817</strain>
    </source>
</reference>
<dbReference type="Proteomes" id="UP001334248">
    <property type="component" value="Unassembled WGS sequence"/>
</dbReference>
<feature type="compositionally biased region" description="Polar residues" evidence="1">
    <location>
        <begin position="303"/>
        <end position="352"/>
    </location>
</feature>
<dbReference type="EMBL" id="JAVHJV010000003">
    <property type="protein sequence ID" value="KAK5943891.1"/>
    <property type="molecule type" value="Genomic_DNA"/>
</dbReference>
<gene>
    <name evidence="2" type="ORF">PMZ80_003172</name>
</gene>